<dbReference type="SFLD" id="SFLDG01135">
    <property type="entry name" value="C1.5.6:_HAD__Beta-PGM__Phospha"/>
    <property type="match status" value="1"/>
</dbReference>
<dbReference type="InterPro" id="IPR036412">
    <property type="entry name" value="HAD-like_sf"/>
</dbReference>
<comment type="caution">
    <text evidence="1">The sequence shown here is derived from an EMBL/GenBank/DDBJ whole genome shotgun (WGS) entry which is preliminary data.</text>
</comment>
<proteinExistence type="predicted"/>
<gene>
    <name evidence="1" type="ORF">HZY85_03865</name>
</gene>
<name>A0ABX2SYI0_9BACL</name>
<dbReference type="SUPFAM" id="SSF56784">
    <property type="entry name" value="HAD-like"/>
    <property type="match status" value="1"/>
</dbReference>
<dbReference type="Gene3D" id="1.10.150.240">
    <property type="entry name" value="Putative phosphatase, domain 2"/>
    <property type="match status" value="1"/>
</dbReference>
<dbReference type="Pfam" id="PF00702">
    <property type="entry name" value="Hydrolase"/>
    <property type="match status" value="1"/>
</dbReference>
<dbReference type="SFLD" id="SFLDG01129">
    <property type="entry name" value="C1.5:_HAD__Beta-PGM__Phosphata"/>
    <property type="match status" value="1"/>
</dbReference>
<dbReference type="RefSeq" id="WP_179941083.1">
    <property type="nucleotide sequence ID" value="NZ_JACBYF010000005.1"/>
</dbReference>
<dbReference type="NCBIfam" id="TIGR01549">
    <property type="entry name" value="HAD-SF-IA-v1"/>
    <property type="match status" value="1"/>
</dbReference>
<dbReference type="InterPro" id="IPR006439">
    <property type="entry name" value="HAD-SF_hydro_IA"/>
</dbReference>
<reference evidence="1 2" key="1">
    <citation type="submission" date="2020-07" db="EMBL/GenBank/DDBJ databases">
        <title>MOT database genomes.</title>
        <authorList>
            <person name="Joseph S."/>
            <person name="Aduse-Opoku J."/>
            <person name="Hashim A."/>
            <person name="Wade W."/>
            <person name="Curtis M."/>
        </authorList>
    </citation>
    <scope>NUCLEOTIDE SEQUENCE [LARGE SCALE GENOMIC DNA]</scope>
    <source>
        <strain evidence="1 2">CIP 106318</strain>
    </source>
</reference>
<protein>
    <submittedName>
        <fullName evidence="1">HAD family phosphatase</fullName>
    </submittedName>
</protein>
<dbReference type="Proteomes" id="UP000531840">
    <property type="component" value="Unassembled WGS sequence"/>
</dbReference>
<dbReference type="PRINTS" id="PR00413">
    <property type="entry name" value="HADHALOGNASE"/>
</dbReference>
<dbReference type="EMBL" id="JACBYF010000005">
    <property type="protein sequence ID" value="NYS47333.1"/>
    <property type="molecule type" value="Genomic_DNA"/>
</dbReference>
<sequence length="220" mass="25095">MVKKLEAVIFDYDGTIVDTEKAYFDVMKDLIKVHFDKEIDKEDYIKNVSGTSAEQCKKYITNKYNINDVDYKEFEGHVTKNMYSRLKNMNILPGIEEVFSLLKENGIKIGVASNGNLEHIVDGLKEHNLYNYVDDIVTKYDVERGKPYPDIYLHAAERLGVNIEDCVAVEDSKPGAMAAAASGAYLILQTNEITNYFDFSDVDYKVKDCNLYEVIKGLIR</sequence>
<keyword evidence="2" id="KW-1185">Reference proteome</keyword>
<dbReference type="InterPro" id="IPR023214">
    <property type="entry name" value="HAD_sf"/>
</dbReference>
<dbReference type="SFLD" id="SFLDS00003">
    <property type="entry name" value="Haloacid_Dehalogenase"/>
    <property type="match status" value="1"/>
</dbReference>
<evidence type="ECO:0000313" key="2">
    <source>
        <dbReference type="Proteomes" id="UP000531840"/>
    </source>
</evidence>
<dbReference type="PANTHER" id="PTHR18901">
    <property type="entry name" value="2-DEOXYGLUCOSE-6-PHOSPHATE PHOSPHATASE 2"/>
    <property type="match status" value="1"/>
</dbReference>
<dbReference type="CDD" id="cd07505">
    <property type="entry name" value="HAD_BPGM-like"/>
    <property type="match status" value="1"/>
</dbReference>
<dbReference type="PANTHER" id="PTHR18901:SF38">
    <property type="entry name" value="PSEUDOURIDINE-5'-PHOSPHATASE"/>
    <property type="match status" value="1"/>
</dbReference>
<evidence type="ECO:0000313" key="1">
    <source>
        <dbReference type="EMBL" id="NYS47333.1"/>
    </source>
</evidence>
<accession>A0ABX2SYI0</accession>
<dbReference type="InterPro" id="IPR023198">
    <property type="entry name" value="PGP-like_dom2"/>
</dbReference>
<dbReference type="Gene3D" id="3.40.50.1000">
    <property type="entry name" value="HAD superfamily/HAD-like"/>
    <property type="match status" value="1"/>
</dbReference>
<organism evidence="1 2">
    <name type="scientific">Gemelliphila palaticanis</name>
    <dbReference type="NCBI Taxonomy" id="81950"/>
    <lineage>
        <taxon>Bacteria</taxon>
        <taxon>Bacillati</taxon>
        <taxon>Bacillota</taxon>
        <taxon>Bacilli</taxon>
        <taxon>Bacillales</taxon>
        <taxon>Gemellaceae</taxon>
        <taxon>Gemelliphila</taxon>
    </lineage>
</organism>
<dbReference type="NCBIfam" id="TIGR01509">
    <property type="entry name" value="HAD-SF-IA-v3"/>
    <property type="match status" value="1"/>
</dbReference>